<sequence>MGSVPHRPLAKAEDDDTAEDEVAPAPVAWCVGDTAVTIPVTACSRNKRRNDSLGFTDTMAAACHAAIHPD</sequence>
<protein>
    <submittedName>
        <fullName evidence="2">Uncharacterized protein</fullName>
    </submittedName>
</protein>
<keyword evidence="3" id="KW-1185">Reference proteome</keyword>
<name>A0AA35JKY7_9SAUR</name>
<dbReference type="AlphaFoldDB" id="A0AA35JKY7"/>
<reference evidence="2" key="1">
    <citation type="submission" date="2022-12" db="EMBL/GenBank/DDBJ databases">
        <authorList>
            <person name="Alioto T."/>
            <person name="Alioto T."/>
            <person name="Gomez Garrido J."/>
        </authorList>
    </citation>
    <scope>NUCLEOTIDE SEQUENCE</scope>
</reference>
<evidence type="ECO:0000313" key="3">
    <source>
        <dbReference type="Proteomes" id="UP001178461"/>
    </source>
</evidence>
<dbReference type="EMBL" id="OX395126">
    <property type="protein sequence ID" value="CAI5761916.1"/>
    <property type="molecule type" value="Genomic_DNA"/>
</dbReference>
<accession>A0AA35JKY7</accession>
<gene>
    <name evidence="2" type="ORF">PODLI_1B032746</name>
</gene>
<evidence type="ECO:0000313" key="2">
    <source>
        <dbReference type="EMBL" id="CAI5761916.1"/>
    </source>
</evidence>
<organism evidence="2 3">
    <name type="scientific">Podarcis lilfordi</name>
    <name type="common">Lilford's wall lizard</name>
    <dbReference type="NCBI Taxonomy" id="74358"/>
    <lineage>
        <taxon>Eukaryota</taxon>
        <taxon>Metazoa</taxon>
        <taxon>Chordata</taxon>
        <taxon>Craniata</taxon>
        <taxon>Vertebrata</taxon>
        <taxon>Euteleostomi</taxon>
        <taxon>Lepidosauria</taxon>
        <taxon>Squamata</taxon>
        <taxon>Bifurcata</taxon>
        <taxon>Unidentata</taxon>
        <taxon>Episquamata</taxon>
        <taxon>Laterata</taxon>
        <taxon>Lacertibaenia</taxon>
        <taxon>Lacertidae</taxon>
        <taxon>Podarcis</taxon>
    </lineage>
</organism>
<dbReference type="Proteomes" id="UP001178461">
    <property type="component" value="Chromosome 1"/>
</dbReference>
<proteinExistence type="predicted"/>
<evidence type="ECO:0000256" key="1">
    <source>
        <dbReference type="SAM" id="MobiDB-lite"/>
    </source>
</evidence>
<feature type="region of interest" description="Disordered" evidence="1">
    <location>
        <begin position="1"/>
        <end position="21"/>
    </location>
</feature>